<evidence type="ECO:0000256" key="1">
    <source>
        <dbReference type="SAM" id="SignalP"/>
    </source>
</evidence>
<comment type="caution">
    <text evidence="2">The sequence shown here is derived from an EMBL/GenBank/DDBJ whole genome shotgun (WGS) entry which is preliminary data.</text>
</comment>
<evidence type="ECO:0008006" key="4">
    <source>
        <dbReference type="Google" id="ProtNLM"/>
    </source>
</evidence>
<accession>A0ABY1PTU4</accession>
<reference evidence="2 3" key="1">
    <citation type="submission" date="2017-05" db="EMBL/GenBank/DDBJ databases">
        <authorList>
            <person name="Varghese N."/>
            <person name="Submissions S."/>
        </authorList>
    </citation>
    <scope>NUCLEOTIDE SEQUENCE [LARGE SCALE GENOMIC DNA]</scope>
    <source>
        <strain evidence="2 3">DSM 25457</strain>
    </source>
</reference>
<feature type="signal peptide" evidence="1">
    <location>
        <begin position="1"/>
        <end position="24"/>
    </location>
</feature>
<gene>
    <name evidence="2" type="ORF">SAMN06265222_102315</name>
</gene>
<sequence>MDRGKIATLACCLSLVLLSFMSHAAFASLRTLLVLLVIFGLGSMGGCGSGNNSEVKESGDYTFDEVAAKIQAEEADSDGELSDEL</sequence>
<evidence type="ECO:0000313" key="2">
    <source>
        <dbReference type="EMBL" id="SMP47566.1"/>
    </source>
</evidence>
<name>A0ABY1PTU4_9BACT</name>
<keyword evidence="3" id="KW-1185">Reference proteome</keyword>
<dbReference type="Proteomes" id="UP001158067">
    <property type="component" value="Unassembled WGS sequence"/>
</dbReference>
<protein>
    <recommendedName>
        <fullName evidence="4">Secreted protein</fullName>
    </recommendedName>
</protein>
<dbReference type="EMBL" id="FXUG01000002">
    <property type="protein sequence ID" value="SMP47566.1"/>
    <property type="molecule type" value="Genomic_DNA"/>
</dbReference>
<evidence type="ECO:0000313" key="3">
    <source>
        <dbReference type="Proteomes" id="UP001158067"/>
    </source>
</evidence>
<proteinExistence type="predicted"/>
<feature type="chain" id="PRO_5046917858" description="Secreted protein" evidence="1">
    <location>
        <begin position="25"/>
        <end position="85"/>
    </location>
</feature>
<keyword evidence="1" id="KW-0732">Signal</keyword>
<organism evidence="2 3">
    <name type="scientific">Neorhodopirellula lusitana</name>
    <dbReference type="NCBI Taxonomy" id="445327"/>
    <lineage>
        <taxon>Bacteria</taxon>
        <taxon>Pseudomonadati</taxon>
        <taxon>Planctomycetota</taxon>
        <taxon>Planctomycetia</taxon>
        <taxon>Pirellulales</taxon>
        <taxon>Pirellulaceae</taxon>
        <taxon>Neorhodopirellula</taxon>
    </lineage>
</organism>